<dbReference type="PROSITE" id="PS52015">
    <property type="entry name" value="TONB_CTD"/>
    <property type="match status" value="1"/>
</dbReference>
<evidence type="ECO:0000256" key="4">
    <source>
        <dbReference type="ARBA" id="ARBA00022475"/>
    </source>
</evidence>
<dbReference type="InterPro" id="IPR051045">
    <property type="entry name" value="TonB-dependent_transducer"/>
</dbReference>
<comment type="caution">
    <text evidence="12">The sequence shown here is derived from an EMBL/GenBank/DDBJ whole genome shotgun (WGS) entry which is preliminary data.</text>
</comment>
<evidence type="ECO:0000256" key="1">
    <source>
        <dbReference type="ARBA" id="ARBA00004383"/>
    </source>
</evidence>
<keyword evidence="7" id="KW-0653">Protein transport</keyword>
<keyword evidence="4" id="KW-1003">Cell membrane</keyword>
<accession>A0ABP7SVA9</accession>
<evidence type="ECO:0000313" key="12">
    <source>
        <dbReference type="EMBL" id="GAA4016709.1"/>
    </source>
</evidence>
<evidence type="ECO:0000259" key="11">
    <source>
        <dbReference type="PROSITE" id="PS52015"/>
    </source>
</evidence>
<evidence type="ECO:0000256" key="7">
    <source>
        <dbReference type="ARBA" id="ARBA00022927"/>
    </source>
</evidence>
<evidence type="ECO:0000313" key="13">
    <source>
        <dbReference type="Proteomes" id="UP001500235"/>
    </source>
</evidence>
<feature type="region of interest" description="Disordered" evidence="10">
    <location>
        <begin position="1"/>
        <end position="23"/>
    </location>
</feature>
<gene>
    <name evidence="12" type="ORF">GCM10022280_14730</name>
</gene>
<proteinExistence type="inferred from homology"/>
<evidence type="ECO:0000256" key="9">
    <source>
        <dbReference type="ARBA" id="ARBA00023136"/>
    </source>
</evidence>
<protein>
    <recommendedName>
        <fullName evidence="11">TonB C-terminal domain-containing protein</fullName>
    </recommendedName>
</protein>
<keyword evidence="5" id="KW-0997">Cell inner membrane</keyword>
<dbReference type="Gene3D" id="3.30.1150.10">
    <property type="match status" value="1"/>
</dbReference>
<evidence type="ECO:0000256" key="2">
    <source>
        <dbReference type="ARBA" id="ARBA00006555"/>
    </source>
</evidence>
<keyword evidence="3" id="KW-0813">Transport</keyword>
<reference evidence="13" key="1">
    <citation type="journal article" date="2019" name="Int. J. Syst. Evol. Microbiol.">
        <title>The Global Catalogue of Microorganisms (GCM) 10K type strain sequencing project: providing services to taxonomists for standard genome sequencing and annotation.</title>
        <authorList>
            <consortium name="The Broad Institute Genomics Platform"/>
            <consortium name="The Broad Institute Genome Sequencing Center for Infectious Disease"/>
            <person name="Wu L."/>
            <person name="Ma J."/>
        </authorList>
    </citation>
    <scope>NUCLEOTIDE SEQUENCE [LARGE SCALE GENOMIC DNA]</scope>
    <source>
        <strain evidence="13">JCM 17563</strain>
    </source>
</reference>
<keyword evidence="9" id="KW-0472">Membrane</keyword>
<evidence type="ECO:0000256" key="5">
    <source>
        <dbReference type="ARBA" id="ARBA00022519"/>
    </source>
</evidence>
<evidence type="ECO:0000256" key="3">
    <source>
        <dbReference type="ARBA" id="ARBA00022448"/>
    </source>
</evidence>
<evidence type="ECO:0000256" key="6">
    <source>
        <dbReference type="ARBA" id="ARBA00022692"/>
    </source>
</evidence>
<evidence type="ECO:0000256" key="8">
    <source>
        <dbReference type="ARBA" id="ARBA00022989"/>
    </source>
</evidence>
<dbReference type="InterPro" id="IPR006260">
    <property type="entry name" value="TonB/TolA_C"/>
</dbReference>
<name>A0ABP7SVA9_9SPHN</name>
<dbReference type="InterPro" id="IPR037682">
    <property type="entry name" value="TonB_C"/>
</dbReference>
<keyword evidence="6" id="KW-0812">Transmembrane</keyword>
<sequence>MAAMSTRPPTDPRSPIQQGGGNGLVPALVITAVGGLIFWGSQQLGPPEPETDSSSPVASPPVTGRPEPARATANLAAYFADNDYPDSAIRNDEQGTTTFELTVSPKGRVEDCRIASSSGSATLDSTTCRILQERARFRPATDPAGNPVPDTVRGRIRWALPDG</sequence>
<dbReference type="Proteomes" id="UP001500235">
    <property type="component" value="Unassembled WGS sequence"/>
</dbReference>
<dbReference type="EMBL" id="BAABBQ010000001">
    <property type="protein sequence ID" value="GAA4016709.1"/>
    <property type="molecule type" value="Genomic_DNA"/>
</dbReference>
<keyword evidence="13" id="KW-1185">Reference proteome</keyword>
<comment type="similarity">
    <text evidence="2">Belongs to the TonB family.</text>
</comment>
<keyword evidence="8" id="KW-1133">Transmembrane helix</keyword>
<comment type="subcellular location">
    <subcellularLocation>
        <location evidence="1">Cell inner membrane</location>
        <topology evidence="1">Single-pass membrane protein</topology>
        <orientation evidence="1">Periplasmic side</orientation>
    </subcellularLocation>
</comment>
<dbReference type="PANTHER" id="PTHR33446">
    <property type="entry name" value="PROTEIN TONB-RELATED"/>
    <property type="match status" value="1"/>
</dbReference>
<dbReference type="NCBIfam" id="TIGR01352">
    <property type="entry name" value="tonB_Cterm"/>
    <property type="match status" value="1"/>
</dbReference>
<evidence type="ECO:0000256" key="10">
    <source>
        <dbReference type="SAM" id="MobiDB-lite"/>
    </source>
</evidence>
<feature type="domain" description="TonB C-terminal" evidence="11">
    <location>
        <begin position="69"/>
        <end position="163"/>
    </location>
</feature>
<dbReference type="SUPFAM" id="SSF74653">
    <property type="entry name" value="TolA/TonB C-terminal domain"/>
    <property type="match status" value="1"/>
</dbReference>
<feature type="region of interest" description="Disordered" evidence="10">
    <location>
        <begin position="40"/>
        <end position="69"/>
    </location>
</feature>
<organism evidence="12 13">
    <name type="scientific">Sphingomonas swuensis</name>
    <dbReference type="NCBI Taxonomy" id="977800"/>
    <lineage>
        <taxon>Bacteria</taxon>
        <taxon>Pseudomonadati</taxon>
        <taxon>Pseudomonadota</taxon>
        <taxon>Alphaproteobacteria</taxon>
        <taxon>Sphingomonadales</taxon>
        <taxon>Sphingomonadaceae</taxon>
        <taxon>Sphingomonas</taxon>
    </lineage>
</organism>
<dbReference type="Pfam" id="PF03544">
    <property type="entry name" value="TonB_C"/>
    <property type="match status" value="1"/>
</dbReference>